<keyword evidence="1" id="KW-1133">Transmembrane helix</keyword>
<keyword evidence="1" id="KW-0472">Membrane</keyword>
<protein>
    <submittedName>
        <fullName evidence="2">Uncharacterized protein</fullName>
    </submittedName>
</protein>
<reference evidence="2" key="2">
    <citation type="submission" date="2021-04" db="EMBL/GenBank/DDBJ databases">
        <authorList>
            <person name="Gilroy R."/>
        </authorList>
    </citation>
    <scope>NUCLEOTIDE SEQUENCE</scope>
    <source>
        <strain evidence="2">ChiSxjej5B17-1746</strain>
    </source>
</reference>
<evidence type="ECO:0000256" key="1">
    <source>
        <dbReference type="SAM" id="Phobius"/>
    </source>
</evidence>
<gene>
    <name evidence="2" type="ORF">H9874_01090</name>
</gene>
<evidence type="ECO:0000313" key="2">
    <source>
        <dbReference type="EMBL" id="HIW77728.1"/>
    </source>
</evidence>
<accession>A0A9D1U846</accession>
<keyword evidence="1" id="KW-0812">Transmembrane</keyword>
<sequence length="156" mass="17492">MTLNILWWLAFFVIGLALQQALPGTDVLVVGLFLALQERRPVQIAVVLVLLILLQEGVGTLDFGASVLWYFLAIVLFFAGRWMFETENWLFVLLLSGCLGAAHGAVIWLMTRLQYIPLETAGLVDESILQALLTPVLWQACRLARRWVVSHENNTA</sequence>
<dbReference type="AlphaFoldDB" id="A0A9D1U846"/>
<dbReference type="EMBL" id="DXGI01000037">
    <property type="protein sequence ID" value="HIW77728.1"/>
    <property type="molecule type" value="Genomic_DNA"/>
</dbReference>
<feature type="transmembrane region" description="Helical" evidence="1">
    <location>
        <begin position="67"/>
        <end position="84"/>
    </location>
</feature>
<feature type="transmembrane region" description="Helical" evidence="1">
    <location>
        <begin position="90"/>
        <end position="110"/>
    </location>
</feature>
<organism evidence="2 3">
    <name type="scientific">Candidatus Bilophila faecipullorum</name>
    <dbReference type="NCBI Taxonomy" id="2838482"/>
    <lineage>
        <taxon>Bacteria</taxon>
        <taxon>Pseudomonadati</taxon>
        <taxon>Thermodesulfobacteriota</taxon>
        <taxon>Desulfovibrionia</taxon>
        <taxon>Desulfovibrionales</taxon>
        <taxon>Desulfovibrionaceae</taxon>
        <taxon>Bilophila</taxon>
    </lineage>
</organism>
<evidence type="ECO:0000313" key="3">
    <source>
        <dbReference type="Proteomes" id="UP000824264"/>
    </source>
</evidence>
<name>A0A9D1U846_9BACT</name>
<reference evidence="2" key="1">
    <citation type="journal article" date="2021" name="PeerJ">
        <title>Extensive microbial diversity within the chicken gut microbiome revealed by metagenomics and culture.</title>
        <authorList>
            <person name="Gilroy R."/>
            <person name="Ravi A."/>
            <person name="Getino M."/>
            <person name="Pursley I."/>
            <person name="Horton D.L."/>
            <person name="Alikhan N.F."/>
            <person name="Baker D."/>
            <person name="Gharbi K."/>
            <person name="Hall N."/>
            <person name="Watson M."/>
            <person name="Adriaenssens E.M."/>
            <person name="Foster-Nyarko E."/>
            <person name="Jarju S."/>
            <person name="Secka A."/>
            <person name="Antonio M."/>
            <person name="Oren A."/>
            <person name="Chaudhuri R.R."/>
            <person name="La Ragione R."/>
            <person name="Hildebrand F."/>
            <person name="Pallen M.J."/>
        </authorList>
    </citation>
    <scope>NUCLEOTIDE SEQUENCE</scope>
    <source>
        <strain evidence="2">ChiSxjej5B17-1746</strain>
    </source>
</reference>
<proteinExistence type="predicted"/>
<comment type="caution">
    <text evidence="2">The sequence shown here is derived from an EMBL/GenBank/DDBJ whole genome shotgun (WGS) entry which is preliminary data.</text>
</comment>
<dbReference type="Proteomes" id="UP000824264">
    <property type="component" value="Unassembled WGS sequence"/>
</dbReference>